<accession>A0A291REI9</accession>
<dbReference type="EMBL" id="CP023778">
    <property type="protein sequence ID" value="ATL65993.1"/>
    <property type="molecule type" value="Genomic_DNA"/>
</dbReference>
<evidence type="ECO:0000313" key="3">
    <source>
        <dbReference type="Proteomes" id="UP000221961"/>
    </source>
</evidence>
<feature type="compositionally biased region" description="Polar residues" evidence="1">
    <location>
        <begin position="101"/>
        <end position="110"/>
    </location>
</feature>
<reference evidence="2 3" key="1">
    <citation type="submission" date="2017-10" db="EMBL/GenBank/DDBJ databases">
        <title>Comparative genomics between pathogenic Norcardia.</title>
        <authorList>
            <person name="Zeng L."/>
        </authorList>
    </citation>
    <scope>NUCLEOTIDE SEQUENCE [LARGE SCALE GENOMIC DNA]</scope>
    <source>
        <strain evidence="2 3">NC_YFY_NT001</strain>
    </source>
</reference>
<evidence type="ECO:0000313" key="2">
    <source>
        <dbReference type="EMBL" id="ATL65993.1"/>
    </source>
</evidence>
<protein>
    <submittedName>
        <fullName evidence="2">Uncharacterized protein</fullName>
    </submittedName>
</protein>
<organism evidence="2 3">
    <name type="scientific">Nocardia terpenica</name>
    <dbReference type="NCBI Taxonomy" id="455432"/>
    <lineage>
        <taxon>Bacteria</taxon>
        <taxon>Bacillati</taxon>
        <taxon>Actinomycetota</taxon>
        <taxon>Actinomycetes</taxon>
        <taxon>Mycobacteriales</taxon>
        <taxon>Nocardiaceae</taxon>
        <taxon>Nocardia</taxon>
    </lineage>
</organism>
<name>A0A291REI9_9NOCA</name>
<feature type="region of interest" description="Disordered" evidence="1">
    <location>
        <begin position="91"/>
        <end position="110"/>
    </location>
</feature>
<dbReference type="RefSeq" id="WP_098693212.1">
    <property type="nucleotide sequence ID" value="NZ_CP023778.1"/>
</dbReference>
<evidence type="ECO:0000256" key="1">
    <source>
        <dbReference type="SAM" id="MobiDB-lite"/>
    </source>
</evidence>
<sequence>MIPTDNREPRQVLLDHIAVLRSADQLLDLDLPNPWRAAAPDVPEKQSSASTLPSDMWEQTTEIPKRTAHQGNCAPTPGTCTVGNSSATLRSTMQHRDHPSPSDSQITNNADDSFAGLAESVCAADPSRRRDPAAVQEILRLWYDERRTYPQIANQVGGYSTHAVGRVIRQAKQLSCDAVNMLAGSEES</sequence>
<proteinExistence type="predicted"/>
<dbReference type="GeneID" id="88357173"/>
<gene>
    <name evidence="2" type="ORF">CRH09_06985</name>
</gene>
<dbReference type="AlphaFoldDB" id="A0A291REI9"/>
<dbReference type="Proteomes" id="UP000221961">
    <property type="component" value="Chromosome"/>
</dbReference>
<dbReference type="KEGG" id="ntp:CRH09_06985"/>